<feature type="domain" description="VOC" evidence="8">
    <location>
        <begin position="9"/>
        <end position="122"/>
    </location>
</feature>
<dbReference type="InterPro" id="IPR029068">
    <property type="entry name" value="Glyas_Bleomycin-R_OHBP_Dase"/>
</dbReference>
<dbReference type="Pfam" id="PF22247">
    <property type="entry name" value="Diox-like_N"/>
    <property type="match status" value="1"/>
</dbReference>
<evidence type="ECO:0000256" key="3">
    <source>
        <dbReference type="ARBA" id="ARBA00022723"/>
    </source>
</evidence>
<dbReference type="InterPro" id="IPR054560">
    <property type="entry name" value="XylE-like_N"/>
</dbReference>
<dbReference type="InterPro" id="IPR004360">
    <property type="entry name" value="Glyas_Fos-R_dOase_dom"/>
</dbReference>
<name>H0DZS9_9ACTN</name>
<keyword evidence="6 9" id="KW-0223">Dioxygenase</keyword>
<evidence type="ECO:0000256" key="2">
    <source>
        <dbReference type="ARBA" id="ARBA00011881"/>
    </source>
</evidence>
<dbReference type="AlphaFoldDB" id="H0DZS9"/>
<comment type="caution">
    <text evidence="9">The sequence shown here is derived from an EMBL/GenBank/DDBJ whole genome shotgun (WGS) entry which is preliminary data.</text>
</comment>
<dbReference type="InterPro" id="IPR037523">
    <property type="entry name" value="VOC_core"/>
</dbReference>
<dbReference type="EMBL" id="AGUD01000003">
    <property type="protein sequence ID" value="EHN13033.1"/>
    <property type="molecule type" value="Genomic_DNA"/>
</dbReference>
<evidence type="ECO:0000256" key="6">
    <source>
        <dbReference type="ARBA" id="ARBA00022964"/>
    </source>
</evidence>
<dbReference type="RefSeq" id="WP_007569576.1">
    <property type="nucleotide sequence ID" value="NZ_AGUD01000003.1"/>
</dbReference>
<reference evidence="9 10" key="1">
    <citation type="journal article" date="2013" name="Biodegradation">
        <title>Quantitative proteomic analysis of ibuprofen-degrading Patulibacter sp. strain I11.</title>
        <authorList>
            <person name="Almeida B."/>
            <person name="Kjeldal H."/>
            <person name="Lolas I."/>
            <person name="Knudsen A.D."/>
            <person name="Carvalho G."/>
            <person name="Nielsen K.L."/>
            <person name="Barreto Crespo M.T."/>
            <person name="Stensballe A."/>
            <person name="Nielsen J.L."/>
        </authorList>
    </citation>
    <scope>NUCLEOTIDE SEQUENCE [LARGE SCALE GENOMIC DNA]</scope>
    <source>
        <strain evidence="9 10">I11</strain>
    </source>
</reference>
<organism evidence="9 10">
    <name type="scientific">Patulibacter medicamentivorans</name>
    <dbReference type="NCBI Taxonomy" id="1097667"/>
    <lineage>
        <taxon>Bacteria</taxon>
        <taxon>Bacillati</taxon>
        <taxon>Actinomycetota</taxon>
        <taxon>Thermoleophilia</taxon>
        <taxon>Solirubrobacterales</taxon>
        <taxon>Patulibacteraceae</taxon>
        <taxon>Patulibacter</taxon>
    </lineage>
</organism>
<protein>
    <submittedName>
        <fullName evidence="9">Catechol 23-dioxygenase</fullName>
        <ecNumber evidence="9">1.13.11.2</ecNumber>
    </submittedName>
</protein>
<evidence type="ECO:0000256" key="1">
    <source>
        <dbReference type="ARBA" id="ARBA00008784"/>
    </source>
</evidence>
<dbReference type="InterPro" id="IPR050383">
    <property type="entry name" value="GlyoxalaseI/FosfomycinResist"/>
</dbReference>
<accession>H0DZS9</accession>
<dbReference type="PROSITE" id="PS51819">
    <property type="entry name" value="VOC"/>
    <property type="match status" value="2"/>
</dbReference>
<evidence type="ECO:0000256" key="4">
    <source>
        <dbReference type="ARBA" id="ARBA00022737"/>
    </source>
</evidence>
<evidence type="ECO:0000256" key="7">
    <source>
        <dbReference type="ARBA" id="ARBA00023002"/>
    </source>
</evidence>
<keyword evidence="5" id="KW-0058">Aromatic hydrocarbons catabolism</keyword>
<keyword evidence="10" id="KW-1185">Reference proteome</keyword>
<comment type="similarity">
    <text evidence="1">Belongs to the extradiol ring-cleavage dioxygenase family.</text>
</comment>
<feature type="domain" description="VOC" evidence="8">
    <location>
        <begin position="148"/>
        <end position="272"/>
    </location>
</feature>
<evidence type="ECO:0000256" key="5">
    <source>
        <dbReference type="ARBA" id="ARBA00022797"/>
    </source>
</evidence>
<dbReference type="PANTHER" id="PTHR21366">
    <property type="entry name" value="GLYOXALASE FAMILY PROTEIN"/>
    <property type="match status" value="1"/>
</dbReference>
<keyword evidence="4" id="KW-0677">Repeat</keyword>
<comment type="subunit">
    <text evidence="2">Homotetramer.</text>
</comment>
<keyword evidence="7 9" id="KW-0560">Oxidoreductase</keyword>
<evidence type="ECO:0000259" key="8">
    <source>
        <dbReference type="PROSITE" id="PS51819"/>
    </source>
</evidence>
<proteinExistence type="inferred from homology"/>
<dbReference type="SUPFAM" id="SSF54593">
    <property type="entry name" value="Glyoxalase/Bleomycin resistance protein/Dihydroxybiphenyl dioxygenase"/>
    <property type="match status" value="1"/>
</dbReference>
<evidence type="ECO:0000313" key="10">
    <source>
        <dbReference type="Proteomes" id="UP000005143"/>
    </source>
</evidence>
<dbReference type="Gene3D" id="3.10.180.10">
    <property type="entry name" value="2,3-Dihydroxybiphenyl 1,2-Dioxygenase, domain 1"/>
    <property type="match status" value="2"/>
</dbReference>
<dbReference type="GO" id="GO:0018577">
    <property type="term" value="F:catechol 2,3-dioxygenase activity"/>
    <property type="evidence" value="ECO:0007669"/>
    <property type="project" value="UniProtKB-EC"/>
</dbReference>
<dbReference type="EC" id="1.13.11.2" evidence="9"/>
<sequence length="337" mass="36727">MNRTAPVCKLGHVQLATPDIDASLRFFRDLVGLDVVGEDDGRVYLRAWNEVDHHSLVLREGPTGVDHFALRASSAAHLDALAVDLRAHGIAVDEVAAGAELGQGDAIRFVSPQGHPWEVYWEMAKGRQDSHLLNQRGKAYLRGSSPMHLDHINIACVDPAAGEAFLADRLGFLRREYVQPTDGPVFASWMSVTSQIHDIAIAMDPPPSLRDGRLHHISYIHQDRSDVLRAGEIMRDAEVQIDLAPGKHGISQAFFLYVKDPGSGHRVELFAGGMHVFDPDWEPVRWDETNIETGMVWVGPDFLPGSGGPMDPTTPCLPEADPAGRPAAGVAATEAGR</sequence>
<gene>
    <name evidence="9" type="ORF">PAI11_00340</name>
</gene>
<dbReference type="OrthoDB" id="317332at2"/>
<dbReference type="GO" id="GO:0046872">
    <property type="term" value="F:metal ion binding"/>
    <property type="evidence" value="ECO:0007669"/>
    <property type="project" value="UniProtKB-KW"/>
</dbReference>
<dbReference type="Pfam" id="PF00903">
    <property type="entry name" value="Glyoxalase"/>
    <property type="match status" value="1"/>
</dbReference>
<dbReference type="Proteomes" id="UP000005143">
    <property type="component" value="Unassembled WGS sequence"/>
</dbReference>
<keyword evidence="3" id="KW-0479">Metal-binding</keyword>
<evidence type="ECO:0000313" key="9">
    <source>
        <dbReference type="EMBL" id="EHN13033.1"/>
    </source>
</evidence>